<dbReference type="RefSeq" id="XP_022307262.1">
    <property type="nucleotide sequence ID" value="XM_022451554.1"/>
</dbReference>
<keyword evidence="4" id="KW-1185">Reference proteome</keyword>
<name>A0A8B8BV75_CRAVI</name>
<dbReference type="OrthoDB" id="6162191at2759"/>
<dbReference type="Gene3D" id="3.90.70.80">
    <property type="match status" value="1"/>
</dbReference>
<dbReference type="SUPFAM" id="SSF54001">
    <property type="entry name" value="Cysteine proteinases"/>
    <property type="match status" value="1"/>
</dbReference>
<dbReference type="GO" id="GO:0016579">
    <property type="term" value="P:protein deubiquitination"/>
    <property type="evidence" value="ECO:0007669"/>
    <property type="project" value="TreeGrafter"/>
</dbReference>
<keyword evidence="2" id="KW-0732">Signal</keyword>
<dbReference type="GO" id="GO:0004843">
    <property type="term" value="F:cysteine-type deubiquitinase activity"/>
    <property type="evidence" value="ECO:0007669"/>
    <property type="project" value="TreeGrafter"/>
</dbReference>
<accession>A0A8B8BV75</accession>
<organism evidence="4 5">
    <name type="scientific">Crassostrea virginica</name>
    <name type="common">Eastern oyster</name>
    <dbReference type="NCBI Taxonomy" id="6565"/>
    <lineage>
        <taxon>Eukaryota</taxon>
        <taxon>Metazoa</taxon>
        <taxon>Spiralia</taxon>
        <taxon>Lophotrochozoa</taxon>
        <taxon>Mollusca</taxon>
        <taxon>Bivalvia</taxon>
        <taxon>Autobranchia</taxon>
        <taxon>Pteriomorphia</taxon>
        <taxon>Ostreida</taxon>
        <taxon>Ostreoidea</taxon>
        <taxon>Ostreidae</taxon>
        <taxon>Crassostrea</taxon>
    </lineage>
</organism>
<sequence>MFQMKALLLFFLLLVAVQYTEAAKGTEIIGDGNCFYRSLAQYLYENQEEHVGVRRQIIDYMSGGTDCPKEEGEQRRRRYQAMVAGSYDEYLRRHSRLREYSDDAIVQAAADLFGVNLYISSYGSVQPVQYLGVNSYIDHYLPVYSYDSRINQRSVAHSIQATSNWLHLRLQGDHFTIEGDWTNSEGEPPQSDSFVDVRDHDLHCHGTEPYDKGIDTVDSSKEDQDTAAIDLGVKKININKALQKAEKDIIKDRQVENLGACDSGIKIPESLREDLVEIEGIGEETDEQHISKEDEYPDEFPTVNEVLEQNITEGVHTDKENKGSTQVEKFEPLYSFAHFRDLHHRGQIGPGTICRVTRNYILIYFHYFMIVKVTPTSVDIVHLCSSLSTIRCEQRTVKFNASNDPEFDFSNGVSFCCGGASHLTLNETWIKDFENRIKEMTSMVYIPYSLVNNSKWHCQSLAYYISTGEKKNTEPSDFINRCSVNFLGVTVVSVVSLSVVLYGIIRSSLIFPIKFKSTLKIELKRTQSKMIEKMNKTVNFIIWIIRYPIHFLFFPFFRKL</sequence>
<dbReference type="InterPro" id="IPR038765">
    <property type="entry name" value="Papain-like_cys_pep_sf"/>
</dbReference>
<gene>
    <name evidence="5" type="primary">LOC111113350</name>
</gene>
<reference evidence="5" key="1">
    <citation type="submission" date="2025-08" db="UniProtKB">
        <authorList>
            <consortium name="RefSeq"/>
        </authorList>
    </citation>
    <scope>IDENTIFICATION</scope>
    <source>
        <tissue evidence="5">Whole sample</tissue>
    </source>
</reference>
<keyword evidence="1" id="KW-0472">Membrane</keyword>
<feature type="transmembrane region" description="Helical" evidence="1">
    <location>
        <begin position="486"/>
        <end position="505"/>
    </location>
</feature>
<feature type="transmembrane region" description="Helical" evidence="1">
    <location>
        <begin position="538"/>
        <end position="557"/>
    </location>
</feature>
<evidence type="ECO:0000313" key="5">
    <source>
        <dbReference type="RefSeq" id="XP_022307262.1"/>
    </source>
</evidence>
<dbReference type="KEGG" id="cvn:111113350"/>
<dbReference type="AlphaFoldDB" id="A0A8B8BV75"/>
<evidence type="ECO:0000256" key="2">
    <source>
        <dbReference type="SAM" id="SignalP"/>
    </source>
</evidence>
<dbReference type="PROSITE" id="PS50802">
    <property type="entry name" value="OTU"/>
    <property type="match status" value="1"/>
</dbReference>
<evidence type="ECO:0000313" key="4">
    <source>
        <dbReference type="Proteomes" id="UP000694844"/>
    </source>
</evidence>
<proteinExistence type="predicted"/>
<keyword evidence="1" id="KW-1133">Transmembrane helix</keyword>
<protein>
    <submittedName>
        <fullName evidence="5">Uncharacterized protein LOC111113350</fullName>
    </submittedName>
</protein>
<feature type="signal peptide" evidence="2">
    <location>
        <begin position="1"/>
        <end position="22"/>
    </location>
</feature>
<dbReference type="Proteomes" id="UP000694844">
    <property type="component" value="Chromosome 9"/>
</dbReference>
<dbReference type="InterPro" id="IPR050704">
    <property type="entry name" value="Peptidase_C85-like"/>
</dbReference>
<dbReference type="InterPro" id="IPR003323">
    <property type="entry name" value="OTU_dom"/>
</dbReference>
<evidence type="ECO:0000256" key="1">
    <source>
        <dbReference type="SAM" id="Phobius"/>
    </source>
</evidence>
<dbReference type="GeneID" id="111113350"/>
<feature type="domain" description="OTU" evidence="3">
    <location>
        <begin position="23"/>
        <end position="146"/>
    </location>
</feature>
<dbReference type="PANTHER" id="PTHR12419">
    <property type="entry name" value="OTU DOMAIN CONTAINING PROTEIN"/>
    <property type="match status" value="1"/>
</dbReference>
<dbReference type="CDD" id="cd22744">
    <property type="entry name" value="OTU"/>
    <property type="match status" value="1"/>
</dbReference>
<keyword evidence="1" id="KW-0812">Transmembrane</keyword>
<feature type="chain" id="PRO_5034547405" evidence="2">
    <location>
        <begin position="23"/>
        <end position="560"/>
    </location>
</feature>
<dbReference type="PANTHER" id="PTHR12419:SF11">
    <property type="entry name" value="OTU DOMAIN-CONTAINING PROTEIN DDB_G0284757"/>
    <property type="match status" value="1"/>
</dbReference>
<dbReference type="Pfam" id="PF02338">
    <property type="entry name" value="OTU"/>
    <property type="match status" value="1"/>
</dbReference>
<evidence type="ECO:0000259" key="3">
    <source>
        <dbReference type="PROSITE" id="PS50802"/>
    </source>
</evidence>